<evidence type="ECO:0000313" key="12">
    <source>
        <dbReference type="Proteomes" id="UP001140949"/>
    </source>
</evidence>
<dbReference type="PROSITE" id="PS51682">
    <property type="entry name" value="SAM_OMT_I"/>
    <property type="match status" value="1"/>
</dbReference>
<dbReference type="AlphaFoldDB" id="A0AAX6I043"/>
<evidence type="ECO:0000256" key="7">
    <source>
        <dbReference type="ARBA" id="ARBA00022723"/>
    </source>
</evidence>
<dbReference type="Pfam" id="PF01596">
    <property type="entry name" value="Methyltransf_3"/>
    <property type="match status" value="1"/>
</dbReference>
<comment type="caution">
    <text evidence="11">The sequence shown here is derived from an EMBL/GenBank/DDBJ whole genome shotgun (WGS) entry which is preliminary data.</text>
</comment>
<evidence type="ECO:0000256" key="4">
    <source>
        <dbReference type="ARBA" id="ARBA00022603"/>
    </source>
</evidence>
<dbReference type="SUPFAM" id="SSF53335">
    <property type="entry name" value="S-adenosyl-L-methionine-dependent methyltransferases"/>
    <property type="match status" value="1"/>
</dbReference>
<dbReference type="EC" id="2.1.1.336" evidence="9"/>
<evidence type="ECO:0000256" key="3">
    <source>
        <dbReference type="ARBA" id="ARBA00022589"/>
    </source>
</evidence>
<comment type="catalytic activity">
    <reaction evidence="10">
        <text>norbelladine + S-adenosyl-L-methionine = 4'-O-methylnorbelladine + S-adenosyl-L-homocysteine + H(+)</text>
        <dbReference type="Rhea" id="RHEA:51268"/>
        <dbReference type="ChEBI" id="CHEBI:15378"/>
        <dbReference type="ChEBI" id="CHEBI:57856"/>
        <dbReference type="ChEBI" id="CHEBI:59789"/>
        <dbReference type="ChEBI" id="CHEBI:133993"/>
        <dbReference type="ChEBI" id="CHEBI:134001"/>
        <dbReference type="EC" id="2.1.1.336"/>
    </reaction>
</comment>
<keyword evidence="12" id="KW-1185">Reference proteome</keyword>
<evidence type="ECO:0000256" key="8">
    <source>
        <dbReference type="ARBA" id="ARBA00023453"/>
    </source>
</evidence>
<dbReference type="GO" id="GO:0009820">
    <property type="term" value="P:alkaloid metabolic process"/>
    <property type="evidence" value="ECO:0007669"/>
    <property type="project" value="UniProtKB-KW"/>
</dbReference>
<protein>
    <recommendedName>
        <fullName evidence="9">norbelladine O-methyltransferase</fullName>
        <ecNumber evidence="9">2.1.1.336</ecNumber>
    </recommendedName>
</protein>
<evidence type="ECO:0000256" key="9">
    <source>
        <dbReference type="ARBA" id="ARBA00023469"/>
    </source>
</evidence>
<dbReference type="PANTHER" id="PTHR10509">
    <property type="entry name" value="O-METHYLTRANSFERASE-RELATED"/>
    <property type="match status" value="1"/>
</dbReference>
<dbReference type="GO" id="GO:0046872">
    <property type="term" value="F:metal ion binding"/>
    <property type="evidence" value="ECO:0007669"/>
    <property type="project" value="UniProtKB-KW"/>
</dbReference>
<keyword evidence="3" id="KW-0017">Alkaloid metabolism</keyword>
<proteinExistence type="inferred from homology"/>
<accession>A0AAX6I043</accession>
<organism evidence="11 12">
    <name type="scientific">Iris pallida</name>
    <name type="common">Sweet iris</name>
    <dbReference type="NCBI Taxonomy" id="29817"/>
    <lineage>
        <taxon>Eukaryota</taxon>
        <taxon>Viridiplantae</taxon>
        <taxon>Streptophyta</taxon>
        <taxon>Embryophyta</taxon>
        <taxon>Tracheophyta</taxon>
        <taxon>Spermatophyta</taxon>
        <taxon>Magnoliopsida</taxon>
        <taxon>Liliopsida</taxon>
        <taxon>Asparagales</taxon>
        <taxon>Iridaceae</taxon>
        <taxon>Iridoideae</taxon>
        <taxon>Irideae</taxon>
        <taxon>Iris</taxon>
    </lineage>
</organism>
<keyword evidence="4" id="KW-0489">Methyltransferase</keyword>
<dbReference type="Gene3D" id="3.40.50.150">
    <property type="entry name" value="Vaccinia Virus protein VP39"/>
    <property type="match status" value="1"/>
</dbReference>
<sequence>MKGNTLGSISVPPEEGQLLSILLKLMNAKRTIEIGVFTGYSLLTTALALPANGKITAIDVEKSYFEIGLPYIQKAGVEHKIDFIHSPALPVLDRMLQEVKEDELFDFAFVDADKTNYGEYHERLVKLVRIGGAIAYDNTLWFGTVAAPEDPSAPPSFTADRNSLVKLNKFLAEDSRVEISQVSVGDGLTICRRVR</sequence>
<evidence type="ECO:0000256" key="5">
    <source>
        <dbReference type="ARBA" id="ARBA00022679"/>
    </source>
</evidence>
<dbReference type="GO" id="GO:0032259">
    <property type="term" value="P:methylation"/>
    <property type="evidence" value="ECO:0007669"/>
    <property type="project" value="UniProtKB-KW"/>
</dbReference>
<dbReference type="Proteomes" id="UP001140949">
    <property type="component" value="Unassembled WGS sequence"/>
</dbReference>
<comment type="pathway">
    <text evidence="2">Alkaloid biosynthesis.</text>
</comment>
<gene>
    <name evidence="11" type="ORF">M6B38_278675</name>
</gene>
<comment type="similarity">
    <text evidence="8">Belongs to the class I-like SAM-binding methyltransferase superfamily. Cation-dependent O-methyltransferase family.</text>
</comment>
<dbReference type="InterPro" id="IPR050362">
    <property type="entry name" value="Cation-dep_OMT"/>
</dbReference>
<evidence type="ECO:0000256" key="10">
    <source>
        <dbReference type="ARBA" id="ARBA00047416"/>
    </source>
</evidence>
<reference evidence="11" key="2">
    <citation type="submission" date="2023-04" db="EMBL/GenBank/DDBJ databases">
        <authorList>
            <person name="Bruccoleri R.E."/>
            <person name="Oakeley E.J."/>
            <person name="Faust A.-M."/>
            <person name="Dessus-Babus S."/>
            <person name="Altorfer M."/>
            <person name="Burckhardt D."/>
            <person name="Oertli M."/>
            <person name="Naumann U."/>
            <person name="Petersen F."/>
            <person name="Wong J."/>
        </authorList>
    </citation>
    <scope>NUCLEOTIDE SEQUENCE</scope>
    <source>
        <strain evidence="11">GSM-AAB239-AS_SAM_17_03QT</strain>
        <tissue evidence="11">Leaf</tissue>
    </source>
</reference>
<dbReference type="GO" id="GO:0008757">
    <property type="term" value="F:S-adenosylmethionine-dependent methyltransferase activity"/>
    <property type="evidence" value="ECO:0007669"/>
    <property type="project" value="TreeGrafter"/>
</dbReference>
<dbReference type="GO" id="GO:0008171">
    <property type="term" value="F:O-methyltransferase activity"/>
    <property type="evidence" value="ECO:0007669"/>
    <property type="project" value="InterPro"/>
</dbReference>
<evidence type="ECO:0000256" key="1">
    <source>
        <dbReference type="ARBA" id="ARBA00001946"/>
    </source>
</evidence>
<keyword evidence="6" id="KW-0949">S-adenosyl-L-methionine</keyword>
<dbReference type="InterPro" id="IPR002935">
    <property type="entry name" value="SAM_O-MeTrfase"/>
</dbReference>
<evidence type="ECO:0000256" key="2">
    <source>
        <dbReference type="ARBA" id="ARBA00004913"/>
    </source>
</evidence>
<name>A0AAX6I043_IRIPA</name>
<keyword evidence="5" id="KW-0808">Transferase</keyword>
<dbReference type="EMBL" id="JANAVB010005599">
    <property type="protein sequence ID" value="KAJ6846104.1"/>
    <property type="molecule type" value="Genomic_DNA"/>
</dbReference>
<evidence type="ECO:0000256" key="6">
    <source>
        <dbReference type="ARBA" id="ARBA00022691"/>
    </source>
</evidence>
<evidence type="ECO:0000313" key="11">
    <source>
        <dbReference type="EMBL" id="KAJ6846104.1"/>
    </source>
</evidence>
<dbReference type="PANTHER" id="PTHR10509:SF34">
    <property type="entry name" value="TAPETUM-SPECIFIC METHYLTRANSFERASE 1"/>
    <property type="match status" value="1"/>
</dbReference>
<reference evidence="11" key="1">
    <citation type="journal article" date="2023" name="GigaByte">
        <title>Genome assembly of the bearded iris, Iris pallida Lam.</title>
        <authorList>
            <person name="Bruccoleri R.E."/>
            <person name="Oakeley E.J."/>
            <person name="Faust A.M.E."/>
            <person name="Altorfer M."/>
            <person name="Dessus-Babus S."/>
            <person name="Burckhardt D."/>
            <person name="Oertli M."/>
            <person name="Naumann U."/>
            <person name="Petersen F."/>
            <person name="Wong J."/>
        </authorList>
    </citation>
    <scope>NUCLEOTIDE SEQUENCE</scope>
    <source>
        <strain evidence="11">GSM-AAB239-AS_SAM_17_03QT</strain>
    </source>
</reference>
<keyword evidence="7" id="KW-0479">Metal-binding</keyword>
<dbReference type="InterPro" id="IPR029063">
    <property type="entry name" value="SAM-dependent_MTases_sf"/>
</dbReference>
<comment type="cofactor">
    <cofactor evidence="1">
        <name>Mg(2+)</name>
        <dbReference type="ChEBI" id="CHEBI:18420"/>
    </cofactor>
</comment>